<keyword evidence="8 10" id="KW-0594">Phospholipid biosynthesis</keyword>
<evidence type="ECO:0000256" key="9">
    <source>
        <dbReference type="ARBA" id="ARBA00023264"/>
    </source>
</evidence>
<keyword evidence="7 10" id="KW-0472">Membrane</keyword>
<feature type="transmembrane region" description="Helical" evidence="10">
    <location>
        <begin position="6"/>
        <end position="31"/>
    </location>
</feature>
<dbReference type="RefSeq" id="WP_101548884.1">
    <property type="nucleotide sequence ID" value="NZ_DBFBJK010000302.1"/>
</dbReference>
<evidence type="ECO:0000256" key="3">
    <source>
        <dbReference type="ARBA" id="ARBA00022679"/>
    </source>
</evidence>
<dbReference type="Pfam" id="PF02660">
    <property type="entry name" value="G3P_acyltransf"/>
    <property type="match status" value="1"/>
</dbReference>
<comment type="catalytic activity">
    <reaction evidence="10">
        <text>an acyl phosphate + sn-glycerol 3-phosphate = a 1-acyl-sn-glycero-3-phosphate + phosphate</text>
        <dbReference type="Rhea" id="RHEA:34075"/>
        <dbReference type="ChEBI" id="CHEBI:43474"/>
        <dbReference type="ChEBI" id="CHEBI:57597"/>
        <dbReference type="ChEBI" id="CHEBI:57970"/>
        <dbReference type="ChEBI" id="CHEBI:59918"/>
        <dbReference type="EC" id="2.3.1.275"/>
    </reaction>
</comment>
<reference evidence="11 12" key="1">
    <citation type="submission" date="2018-10" db="EMBL/GenBank/DDBJ databases">
        <title>Anaerotruncus faecis sp. nov., isolated from human feces.</title>
        <authorList>
            <person name="Wang Y.-J."/>
        </authorList>
    </citation>
    <scope>NUCLEOTIDE SEQUENCE [LARGE SCALE GENOMIC DNA]</scope>
    <source>
        <strain evidence="11 12">22A2-44</strain>
    </source>
</reference>
<comment type="caution">
    <text evidence="11">The sequence shown here is derived from an EMBL/GenBank/DDBJ whole genome shotgun (WGS) entry which is preliminary data.</text>
</comment>
<accession>A0A498CMB0</accession>
<evidence type="ECO:0000256" key="5">
    <source>
        <dbReference type="ARBA" id="ARBA00022989"/>
    </source>
</evidence>
<keyword evidence="4 10" id="KW-0812">Transmembrane</keyword>
<keyword evidence="12" id="KW-1185">Reference proteome</keyword>
<dbReference type="UniPathway" id="UPA00085"/>
<dbReference type="SMART" id="SM01207">
    <property type="entry name" value="G3P_acyltransf"/>
    <property type="match status" value="1"/>
</dbReference>
<evidence type="ECO:0000256" key="1">
    <source>
        <dbReference type="ARBA" id="ARBA00022475"/>
    </source>
</evidence>
<dbReference type="PANTHER" id="PTHR30309">
    <property type="entry name" value="INNER MEMBRANE PROTEIN YGIH"/>
    <property type="match status" value="1"/>
</dbReference>
<gene>
    <name evidence="10 11" type="primary">plsY</name>
    <name evidence="11" type="ORF">D4A47_08220</name>
</gene>
<comment type="subcellular location">
    <subcellularLocation>
        <location evidence="10">Cell membrane</location>
        <topology evidence="10">Multi-pass membrane protein</topology>
    </subcellularLocation>
</comment>
<dbReference type="InterPro" id="IPR003811">
    <property type="entry name" value="G3P_acylTferase_PlsY"/>
</dbReference>
<evidence type="ECO:0000313" key="12">
    <source>
        <dbReference type="Proteomes" id="UP000276301"/>
    </source>
</evidence>
<evidence type="ECO:0000256" key="6">
    <source>
        <dbReference type="ARBA" id="ARBA00023098"/>
    </source>
</evidence>
<evidence type="ECO:0000256" key="10">
    <source>
        <dbReference type="HAMAP-Rule" id="MF_01043"/>
    </source>
</evidence>
<keyword evidence="1 10" id="KW-1003">Cell membrane</keyword>
<dbReference type="Proteomes" id="UP000276301">
    <property type="component" value="Unassembled WGS sequence"/>
</dbReference>
<evidence type="ECO:0000256" key="4">
    <source>
        <dbReference type="ARBA" id="ARBA00022692"/>
    </source>
</evidence>
<keyword evidence="6 10" id="KW-0443">Lipid metabolism</keyword>
<dbReference type="EC" id="2.3.1.275" evidence="10"/>
<dbReference type="PANTHER" id="PTHR30309:SF0">
    <property type="entry name" value="GLYCEROL-3-PHOSPHATE ACYLTRANSFERASE-RELATED"/>
    <property type="match status" value="1"/>
</dbReference>
<comment type="function">
    <text evidence="10">Catalyzes the transfer of an acyl group from acyl-phosphate (acyl-PO(4)) to glycerol-3-phosphate (G3P) to form lysophosphatidic acid (LPA). This enzyme utilizes acyl-phosphate as fatty acyl donor, but not acyl-CoA or acyl-ACP.</text>
</comment>
<dbReference type="GO" id="GO:0043772">
    <property type="term" value="F:acyl-phosphate glycerol-3-phosphate acyltransferase activity"/>
    <property type="evidence" value="ECO:0007669"/>
    <property type="project" value="UniProtKB-UniRule"/>
</dbReference>
<keyword evidence="9 10" id="KW-1208">Phospholipid metabolism</keyword>
<proteinExistence type="inferred from homology"/>
<dbReference type="GO" id="GO:0008654">
    <property type="term" value="P:phospholipid biosynthetic process"/>
    <property type="evidence" value="ECO:0007669"/>
    <property type="project" value="UniProtKB-UniRule"/>
</dbReference>
<comment type="caution">
    <text evidence="10">Lacks conserved residue(s) required for the propagation of feature annotation.</text>
</comment>
<comment type="subunit">
    <text evidence="10">Probably interacts with PlsX.</text>
</comment>
<organism evidence="11 12">
    <name type="scientific">Anaerotruncus massiliensis</name>
    <name type="common">ex Liu et al. 2021</name>
    <dbReference type="NCBI Taxonomy" id="2321404"/>
    <lineage>
        <taxon>Bacteria</taxon>
        <taxon>Bacillati</taxon>
        <taxon>Bacillota</taxon>
        <taxon>Clostridia</taxon>
        <taxon>Eubacteriales</taxon>
        <taxon>Oscillospiraceae</taxon>
        <taxon>Anaerotruncus</taxon>
    </lineage>
</organism>
<protein>
    <recommendedName>
        <fullName evidence="10">Glycerol-3-phosphate acyltransferase</fullName>
    </recommendedName>
    <alternativeName>
        <fullName evidence="10">Acyl-PO4 G3P acyltransferase</fullName>
    </alternativeName>
    <alternativeName>
        <fullName evidence="10">Acyl-phosphate--glycerol-3-phosphate acyltransferase</fullName>
    </alternativeName>
    <alternativeName>
        <fullName evidence="10">G3P acyltransferase</fullName>
        <shortName evidence="10">GPAT</shortName>
        <ecNumber evidence="10">2.3.1.275</ecNumber>
    </alternativeName>
    <alternativeName>
        <fullName evidence="10">Lysophosphatidic acid synthase</fullName>
        <shortName evidence="10">LPA synthase</shortName>
    </alternativeName>
</protein>
<keyword evidence="5 10" id="KW-1133">Transmembrane helix</keyword>
<evidence type="ECO:0000256" key="8">
    <source>
        <dbReference type="ARBA" id="ARBA00023209"/>
    </source>
</evidence>
<comment type="similarity">
    <text evidence="10">Belongs to the PlsY family.</text>
</comment>
<feature type="transmembrane region" description="Helical" evidence="10">
    <location>
        <begin position="178"/>
        <end position="195"/>
    </location>
</feature>
<evidence type="ECO:0000256" key="2">
    <source>
        <dbReference type="ARBA" id="ARBA00022516"/>
    </source>
</evidence>
<name>A0A498CMB0_9FIRM</name>
<sequence length="219" mass="23405">MNTFTPGFWIAAGAAALAAYLIGSVSFAVIVSRIGAQDDVRNHGSGNAGMTNILRNYGKKMAALTAVGDFGKGVVAVALGRIIFLLLGVTAVDGGYIAGFFALLGHLFPLYFGFKGGKGVLTSLGVVLMLNWKVFLLLVVLLVPVVFIVKIVSLTVIIGYVLFPIFTVAVDHFTGRPFGFDLLFALLLSGLGAFMHRENIKRLLNGTEYRFGQDKNKQG</sequence>
<evidence type="ECO:0000256" key="7">
    <source>
        <dbReference type="ARBA" id="ARBA00023136"/>
    </source>
</evidence>
<keyword evidence="3 10" id="KW-0808">Transferase</keyword>
<evidence type="ECO:0000313" key="11">
    <source>
        <dbReference type="EMBL" id="RLL10869.1"/>
    </source>
</evidence>
<dbReference type="HAMAP" id="MF_01043">
    <property type="entry name" value="PlsY"/>
    <property type="match status" value="1"/>
</dbReference>
<comment type="pathway">
    <text evidence="10">Lipid metabolism; phospholipid metabolism.</text>
</comment>
<keyword evidence="11" id="KW-0012">Acyltransferase</keyword>
<dbReference type="NCBIfam" id="TIGR00023">
    <property type="entry name" value="glycerol-3-phosphate 1-O-acyltransferase PlsY"/>
    <property type="match status" value="1"/>
</dbReference>
<feature type="transmembrane region" description="Helical" evidence="10">
    <location>
        <begin position="135"/>
        <end position="166"/>
    </location>
</feature>
<keyword evidence="2 10" id="KW-0444">Lipid biosynthesis</keyword>
<dbReference type="EMBL" id="RCHT01000012">
    <property type="protein sequence ID" value="RLL10869.1"/>
    <property type="molecule type" value="Genomic_DNA"/>
</dbReference>
<dbReference type="GO" id="GO:0005886">
    <property type="term" value="C:plasma membrane"/>
    <property type="evidence" value="ECO:0007669"/>
    <property type="project" value="UniProtKB-SubCell"/>
</dbReference>
<dbReference type="AlphaFoldDB" id="A0A498CMB0"/>